<name>V6M7E4_9BACL</name>
<evidence type="ECO:0000256" key="1">
    <source>
        <dbReference type="SAM" id="Phobius"/>
    </source>
</evidence>
<dbReference type="STRING" id="1408254.T458_14340"/>
<dbReference type="AlphaFoldDB" id="V6M7E4"/>
<evidence type="ECO:0000313" key="3">
    <source>
        <dbReference type="Proteomes" id="UP000017973"/>
    </source>
</evidence>
<organism evidence="2 3">
    <name type="scientific">Brevibacillus panacihumi W25</name>
    <dbReference type="NCBI Taxonomy" id="1408254"/>
    <lineage>
        <taxon>Bacteria</taxon>
        <taxon>Bacillati</taxon>
        <taxon>Bacillota</taxon>
        <taxon>Bacilli</taxon>
        <taxon>Bacillales</taxon>
        <taxon>Paenibacillaceae</taxon>
        <taxon>Brevibacillus</taxon>
    </lineage>
</organism>
<keyword evidence="1" id="KW-0472">Membrane</keyword>
<keyword evidence="1" id="KW-0812">Transmembrane</keyword>
<accession>V6M7E4</accession>
<evidence type="ECO:0000313" key="2">
    <source>
        <dbReference type="EMBL" id="EST54464.1"/>
    </source>
</evidence>
<sequence>MPFEEEDLKVIALWLLAIGFLILAILAWQELLY</sequence>
<dbReference type="EMBL" id="AYJU01000016">
    <property type="protein sequence ID" value="EST54464.1"/>
    <property type="molecule type" value="Genomic_DNA"/>
</dbReference>
<protein>
    <submittedName>
        <fullName evidence="2">Uncharacterized protein</fullName>
    </submittedName>
</protein>
<dbReference type="Proteomes" id="UP000017973">
    <property type="component" value="Unassembled WGS sequence"/>
</dbReference>
<proteinExistence type="predicted"/>
<reference evidence="2 3" key="1">
    <citation type="journal article" date="2014" name="Genome Announc.">
        <title>Draft Genome Sequence of Brevibacillus panacihumi Strain W25, a Halotolerant Hydrocarbon-Degrading Bacterium.</title>
        <authorList>
            <person name="Wang X."/>
            <person name="Jin D."/>
            <person name="Zhou L."/>
            <person name="Wu L."/>
            <person name="An W."/>
            <person name="Chen Y."/>
            <person name="Zhao L."/>
        </authorList>
    </citation>
    <scope>NUCLEOTIDE SEQUENCE [LARGE SCALE GENOMIC DNA]</scope>
    <source>
        <strain evidence="2 3">W25</strain>
    </source>
</reference>
<keyword evidence="1" id="KW-1133">Transmembrane helix</keyword>
<gene>
    <name evidence="2" type="ORF">T458_14340</name>
</gene>
<feature type="transmembrane region" description="Helical" evidence="1">
    <location>
        <begin position="12"/>
        <end position="32"/>
    </location>
</feature>
<dbReference type="HOGENOM" id="CLU_3380880_0_0_9"/>
<comment type="caution">
    <text evidence="2">The sequence shown here is derived from an EMBL/GenBank/DDBJ whole genome shotgun (WGS) entry which is preliminary data.</text>
</comment>
<keyword evidence="3" id="KW-1185">Reference proteome</keyword>